<feature type="region of interest" description="Disordered" evidence="5">
    <location>
        <begin position="377"/>
        <end position="400"/>
    </location>
</feature>
<keyword evidence="2 6" id="KW-0812">Transmembrane</keyword>
<dbReference type="GO" id="GO:0034755">
    <property type="term" value="P:iron ion transmembrane transport"/>
    <property type="evidence" value="ECO:0007669"/>
    <property type="project" value="TreeGrafter"/>
</dbReference>
<evidence type="ECO:0000313" key="7">
    <source>
        <dbReference type="EMBL" id="TKA34032.1"/>
    </source>
</evidence>
<dbReference type="Pfam" id="PF01566">
    <property type="entry name" value="Nramp"/>
    <property type="match status" value="2"/>
</dbReference>
<dbReference type="PANTHER" id="PTHR11706:SF101">
    <property type="entry name" value="MANGANESE TRANSPORTER SMF1"/>
    <property type="match status" value="1"/>
</dbReference>
<organism evidence="7 8">
    <name type="scientific">Salinomyces thailandicus</name>
    <dbReference type="NCBI Taxonomy" id="706561"/>
    <lineage>
        <taxon>Eukaryota</taxon>
        <taxon>Fungi</taxon>
        <taxon>Dikarya</taxon>
        <taxon>Ascomycota</taxon>
        <taxon>Pezizomycotina</taxon>
        <taxon>Dothideomycetes</taxon>
        <taxon>Dothideomycetidae</taxon>
        <taxon>Mycosphaerellales</taxon>
        <taxon>Teratosphaeriaceae</taxon>
        <taxon>Salinomyces</taxon>
    </lineage>
</organism>
<dbReference type="GO" id="GO:0005886">
    <property type="term" value="C:plasma membrane"/>
    <property type="evidence" value="ECO:0007669"/>
    <property type="project" value="TreeGrafter"/>
</dbReference>
<feature type="region of interest" description="Disordered" evidence="5">
    <location>
        <begin position="1"/>
        <end position="85"/>
    </location>
</feature>
<dbReference type="OrthoDB" id="409173at2759"/>
<accession>A0A4U0UGF2</accession>
<sequence length="638" mass="69083">MNCPSRTEPELPDEWNQNPNALSADTTTRSDLNRLANARLQRDHRLRKDDANVETLSLEQQSTGDADSQVRRRAGNSGVGYRGGHHLGEEMVEETFGTALPAQNNHPSGKDNGSGHEQQDESLDDLPWWRRGIRKTARVLMKYSKFIGPGFMISVAYIDPGNYSTDVAAGASYRFKLLFMILLSNIFAIFLQSLCIKLGTVTGMNLAEMCREHFPPWLNYFLYVFAESAIIATDIAEVIGTAIALNLLSNDKIPLVAGCAISIADVLFILIFYRPDRGSMRALRFFETFVACLVIGVVVCFCWQLSKIENVSVREVFRGYAPSSALVEAKGLYQACGILGATVMPHSLYLGSGIIQARLKDFDAHHPENLRLTSTSASTNAANATRGEPTDSSPDDDDDYNSVYTEKYRPTLHAIKSCMSYSIVELTISLFTFALFVNSAILIVAGASLSDTPGAADATLFGIYHLLAASLAPAAGTVFALALLLSGISAGIVCTIAGQMVSEGQLRLRMKPWQRRLLTRSISVIPSVVVAAATGKNGINAALNGSQFALSVILPFVSAPLIYFTSRHKFMTVRAGAGSAEGRADGVPGSRDGGTVEEPGVVRMRNHWFTIVLALAVWLLIVIMNIASLVLAGLGVDT</sequence>
<feature type="transmembrane region" description="Helical" evidence="6">
    <location>
        <begin position="253"/>
        <end position="273"/>
    </location>
</feature>
<dbReference type="GO" id="GO:0005384">
    <property type="term" value="F:manganese ion transmembrane transporter activity"/>
    <property type="evidence" value="ECO:0007669"/>
    <property type="project" value="TreeGrafter"/>
</dbReference>
<feature type="compositionally biased region" description="Polar residues" evidence="5">
    <location>
        <begin position="15"/>
        <end position="30"/>
    </location>
</feature>
<dbReference type="GO" id="GO:0015086">
    <property type="term" value="F:cadmium ion transmembrane transporter activity"/>
    <property type="evidence" value="ECO:0007669"/>
    <property type="project" value="TreeGrafter"/>
</dbReference>
<dbReference type="InterPro" id="IPR001046">
    <property type="entry name" value="NRAMP_fam"/>
</dbReference>
<evidence type="ECO:0000256" key="6">
    <source>
        <dbReference type="SAM" id="Phobius"/>
    </source>
</evidence>
<dbReference type="PANTHER" id="PTHR11706">
    <property type="entry name" value="SOLUTE CARRIER PROTEIN FAMILY 11 MEMBER"/>
    <property type="match status" value="1"/>
</dbReference>
<dbReference type="AlphaFoldDB" id="A0A4U0UGF2"/>
<feature type="transmembrane region" description="Helical" evidence="6">
    <location>
        <begin position="608"/>
        <end position="634"/>
    </location>
</feature>
<evidence type="ECO:0000313" key="8">
    <source>
        <dbReference type="Proteomes" id="UP000308549"/>
    </source>
</evidence>
<feature type="transmembrane region" description="Helical" evidence="6">
    <location>
        <begin position="220"/>
        <end position="247"/>
    </location>
</feature>
<feature type="transmembrane region" description="Helical" evidence="6">
    <location>
        <begin position="178"/>
        <end position="199"/>
    </location>
</feature>
<evidence type="ECO:0000256" key="5">
    <source>
        <dbReference type="SAM" id="MobiDB-lite"/>
    </source>
</evidence>
<comment type="subcellular location">
    <subcellularLocation>
        <location evidence="1">Membrane</location>
        <topology evidence="1">Multi-pass membrane protein</topology>
    </subcellularLocation>
</comment>
<evidence type="ECO:0000256" key="3">
    <source>
        <dbReference type="ARBA" id="ARBA00022989"/>
    </source>
</evidence>
<feature type="region of interest" description="Disordered" evidence="5">
    <location>
        <begin position="100"/>
        <end position="122"/>
    </location>
</feature>
<keyword evidence="8" id="KW-1185">Reference proteome</keyword>
<feature type="transmembrane region" description="Helical" evidence="6">
    <location>
        <begin position="139"/>
        <end position="158"/>
    </location>
</feature>
<feature type="compositionally biased region" description="Basic and acidic residues" evidence="5">
    <location>
        <begin position="40"/>
        <end position="51"/>
    </location>
</feature>
<dbReference type="EMBL" id="NAJL01000001">
    <property type="protein sequence ID" value="TKA34032.1"/>
    <property type="molecule type" value="Genomic_DNA"/>
</dbReference>
<dbReference type="Proteomes" id="UP000308549">
    <property type="component" value="Unassembled WGS sequence"/>
</dbReference>
<name>A0A4U0UGF2_9PEZI</name>
<dbReference type="GO" id="GO:0030026">
    <property type="term" value="P:intracellular manganese ion homeostasis"/>
    <property type="evidence" value="ECO:0007669"/>
    <property type="project" value="TreeGrafter"/>
</dbReference>
<comment type="caution">
    <text evidence="7">The sequence shown here is derived from an EMBL/GenBank/DDBJ whole genome shotgun (WGS) entry which is preliminary data.</text>
</comment>
<dbReference type="PRINTS" id="PR00447">
    <property type="entry name" value="NATRESASSCMP"/>
</dbReference>
<proteinExistence type="predicted"/>
<feature type="compositionally biased region" description="Polar residues" evidence="5">
    <location>
        <begin position="54"/>
        <end position="66"/>
    </location>
</feature>
<keyword evidence="4 6" id="KW-0472">Membrane</keyword>
<reference evidence="7 8" key="1">
    <citation type="submission" date="2017-03" db="EMBL/GenBank/DDBJ databases">
        <title>Genomes of endolithic fungi from Antarctica.</title>
        <authorList>
            <person name="Coleine C."/>
            <person name="Masonjones S."/>
            <person name="Stajich J.E."/>
        </authorList>
    </citation>
    <scope>NUCLEOTIDE SEQUENCE [LARGE SCALE GENOMIC DNA]</scope>
    <source>
        <strain evidence="7 8">CCFEE 6315</strain>
    </source>
</reference>
<feature type="transmembrane region" description="Helical" evidence="6">
    <location>
        <begin position="547"/>
        <end position="564"/>
    </location>
</feature>
<dbReference type="NCBIfam" id="NF037982">
    <property type="entry name" value="Nramp_1"/>
    <property type="match status" value="1"/>
</dbReference>
<feature type="transmembrane region" description="Helical" evidence="6">
    <location>
        <begin position="285"/>
        <end position="306"/>
    </location>
</feature>
<feature type="transmembrane region" description="Helical" evidence="6">
    <location>
        <begin position="426"/>
        <end position="447"/>
    </location>
</feature>
<dbReference type="NCBIfam" id="TIGR01197">
    <property type="entry name" value="nramp"/>
    <property type="match status" value="1"/>
</dbReference>
<protein>
    <submittedName>
        <fullName evidence="7">Uncharacterized protein</fullName>
    </submittedName>
</protein>
<evidence type="ECO:0000256" key="4">
    <source>
        <dbReference type="ARBA" id="ARBA00023136"/>
    </source>
</evidence>
<feature type="transmembrane region" description="Helical" evidence="6">
    <location>
        <begin position="332"/>
        <end position="350"/>
    </location>
</feature>
<gene>
    <name evidence="7" type="ORF">B0A50_00012</name>
</gene>
<feature type="transmembrane region" description="Helical" evidence="6">
    <location>
        <begin position="517"/>
        <end position="535"/>
    </location>
</feature>
<evidence type="ECO:0000256" key="2">
    <source>
        <dbReference type="ARBA" id="ARBA00022692"/>
    </source>
</evidence>
<feature type="transmembrane region" description="Helical" evidence="6">
    <location>
        <begin position="467"/>
        <end position="496"/>
    </location>
</feature>
<evidence type="ECO:0000256" key="1">
    <source>
        <dbReference type="ARBA" id="ARBA00004141"/>
    </source>
</evidence>
<keyword evidence="3 6" id="KW-1133">Transmembrane helix</keyword>